<dbReference type="Proteomes" id="UP001497453">
    <property type="component" value="Chromosome 7"/>
</dbReference>
<dbReference type="SUPFAM" id="SSF52047">
    <property type="entry name" value="RNI-like"/>
    <property type="match status" value="1"/>
</dbReference>
<organism evidence="1 2">
    <name type="scientific">Somion occarium</name>
    <dbReference type="NCBI Taxonomy" id="3059160"/>
    <lineage>
        <taxon>Eukaryota</taxon>
        <taxon>Fungi</taxon>
        <taxon>Dikarya</taxon>
        <taxon>Basidiomycota</taxon>
        <taxon>Agaricomycotina</taxon>
        <taxon>Agaricomycetes</taxon>
        <taxon>Polyporales</taxon>
        <taxon>Cerrenaceae</taxon>
        <taxon>Somion</taxon>
    </lineage>
</organism>
<dbReference type="Gene3D" id="3.80.10.10">
    <property type="entry name" value="Ribonuclease Inhibitor"/>
    <property type="match status" value="1"/>
</dbReference>
<sequence>MHSFLSLPQELIDEIIDNLHDDGAALAACSLVANTWLPSSQRHLFQGITVHLKDGVIPPNRRMLDFQSFLQNSPRCRDYIRTLALVEAPGSSVMLDLPLLYAITSMLDHLRCLKLIRVSWPSSGASHNQCSHVREIVLQHNRIQDEADLWNFFEWFPGVTKLTLEVFQPIVVTPTRKLPAPSISLETLCLRFIPSQFLQGLLSTPSIHSLRCLDFGWVMYPYHLSLVGNLIDSAGLNLTDLRIGLQLWHVEDTDDAVFDDPYMAWAPLGIDRCTSLQSFTLLLDRDDFTVRPQFFTAAIDHIPSSIHSLAIGLDLSDESMVIHNVILPECDWARLDRKCAQMRNLRSVRFFQVDSQGYETCEPDGNVREIISTCLPGLQQRNILCFDE</sequence>
<evidence type="ECO:0000313" key="1">
    <source>
        <dbReference type="EMBL" id="CAL1713669.1"/>
    </source>
</evidence>
<protein>
    <recommendedName>
        <fullName evidence="3">F-box domain-containing protein</fullName>
    </recommendedName>
</protein>
<dbReference type="EMBL" id="OZ037950">
    <property type="protein sequence ID" value="CAL1713669.1"/>
    <property type="molecule type" value="Genomic_DNA"/>
</dbReference>
<evidence type="ECO:0000313" key="2">
    <source>
        <dbReference type="Proteomes" id="UP001497453"/>
    </source>
</evidence>
<accession>A0ABP1E358</accession>
<dbReference type="InterPro" id="IPR032675">
    <property type="entry name" value="LRR_dom_sf"/>
</dbReference>
<name>A0ABP1E358_9APHY</name>
<proteinExistence type="predicted"/>
<gene>
    <name evidence="1" type="ORF">GFSPODELE1_LOCUS9411</name>
</gene>
<keyword evidence="2" id="KW-1185">Reference proteome</keyword>
<reference evidence="2" key="1">
    <citation type="submission" date="2024-04" db="EMBL/GenBank/DDBJ databases">
        <authorList>
            <person name="Shaw F."/>
            <person name="Minotto A."/>
        </authorList>
    </citation>
    <scope>NUCLEOTIDE SEQUENCE [LARGE SCALE GENOMIC DNA]</scope>
</reference>
<evidence type="ECO:0008006" key="3">
    <source>
        <dbReference type="Google" id="ProtNLM"/>
    </source>
</evidence>